<proteinExistence type="predicted"/>
<name>A0ABN6UYA7_9BACT</name>
<dbReference type="InterPro" id="IPR000073">
    <property type="entry name" value="AB_hydrolase_1"/>
</dbReference>
<dbReference type="EMBL" id="AP027079">
    <property type="protein sequence ID" value="BDU70006.1"/>
    <property type="molecule type" value="Genomic_DNA"/>
</dbReference>
<evidence type="ECO:0000313" key="3">
    <source>
        <dbReference type="EMBL" id="BDU70006.1"/>
    </source>
</evidence>
<reference evidence="4" key="1">
    <citation type="journal article" date="2023" name="Int. J. Syst. Evol. Microbiol.">
        <title>Mesoterricola silvestris gen. nov., sp. nov., Mesoterricola sediminis sp. nov., Geothrix oryzae sp. nov., Geothrix edaphica sp. nov., Geothrix rubra sp. nov., and Geothrix limicola sp. nov., six novel members of Acidobacteriota isolated from soils.</title>
        <authorList>
            <person name="Itoh H."/>
            <person name="Sugisawa Y."/>
            <person name="Mise K."/>
            <person name="Xu Z."/>
            <person name="Kuniyasu M."/>
            <person name="Ushijima N."/>
            <person name="Kawano K."/>
            <person name="Kobayashi E."/>
            <person name="Shiratori Y."/>
            <person name="Masuda Y."/>
            <person name="Senoo K."/>
        </authorList>
    </citation>
    <scope>NUCLEOTIDE SEQUENCE [LARGE SCALE GENOMIC DNA]</scope>
    <source>
        <strain evidence="4">Red222</strain>
    </source>
</reference>
<feature type="signal peptide" evidence="1">
    <location>
        <begin position="1"/>
        <end position="20"/>
    </location>
</feature>
<keyword evidence="4" id="KW-1185">Reference proteome</keyword>
<dbReference type="Gene3D" id="3.40.50.1820">
    <property type="entry name" value="alpha/beta hydrolase"/>
    <property type="match status" value="1"/>
</dbReference>
<organism evidence="3 4">
    <name type="scientific">Geothrix oryzae</name>
    <dbReference type="NCBI Taxonomy" id="2927975"/>
    <lineage>
        <taxon>Bacteria</taxon>
        <taxon>Pseudomonadati</taxon>
        <taxon>Acidobacteriota</taxon>
        <taxon>Holophagae</taxon>
        <taxon>Holophagales</taxon>
        <taxon>Holophagaceae</taxon>
        <taxon>Geothrix</taxon>
    </lineage>
</organism>
<dbReference type="Pfam" id="PF12697">
    <property type="entry name" value="Abhydrolase_6"/>
    <property type="match status" value="1"/>
</dbReference>
<dbReference type="RefSeq" id="WP_286353727.1">
    <property type="nucleotide sequence ID" value="NZ_AP027079.1"/>
</dbReference>
<accession>A0ABN6UYA7</accession>
<feature type="domain" description="AB hydrolase-1" evidence="2">
    <location>
        <begin position="54"/>
        <end position="290"/>
    </location>
</feature>
<feature type="chain" id="PRO_5046884683" description="AB hydrolase-1 domain-containing protein" evidence="1">
    <location>
        <begin position="21"/>
        <end position="330"/>
    </location>
</feature>
<dbReference type="PANTHER" id="PTHR43265:SF1">
    <property type="entry name" value="ESTERASE ESTD"/>
    <property type="match status" value="1"/>
</dbReference>
<evidence type="ECO:0000256" key="1">
    <source>
        <dbReference type="SAM" id="SignalP"/>
    </source>
</evidence>
<dbReference type="PANTHER" id="PTHR43265">
    <property type="entry name" value="ESTERASE ESTD"/>
    <property type="match status" value="1"/>
</dbReference>
<keyword evidence="1" id="KW-0732">Signal</keyword>
<gene>
    <name evidence="3" type="ORF">GETHOR_21070</name>
</gene>
<protein>
    <recommendedName>
        <fullName evidence="2">AB hydrolase-1 domain-containing protein</fullName>
    </recommendedName>
</protein>
<evidence type="ECO:0000259" key="2">
    <source>
        <dbReference type="Pfam" id="PF12697"/>
    </source>
</evidence>
<evidence type="ECO:0000313" key="4">
    <source>
        <dbReference type="Proteomes" id="UP001242010"/>
    </source>
</evidence>
<dbReference type="InterPro" id="IPR053145">
    <property type="entry name" value="AB_hydrolase_Est10"/>
</dbReference>
<sequence>MIRTALLFAVLMLPAHPQTAVQTAPERLIGFPGFNGFPLKGSVKAGGAHPYFAVMVAGSGPTDRDWSNPLIPTPSHGGRDLAAWLQGQGIGSLRYDKRFIGSKDPKLDISLDAQVGDIKAALKAARALPEAKRKKLLLVGHSEGALLSLLAGGEADAVLLLALPGMSMGKLIRAQVKAQLNAANAPADFSAQNLGYLDEVLEAIRENRDLPAAAAGVAPGITTLARGLARPESRGFVRDLLDLDPWGTAQRLTVPCAVVWGDRDVQTWKPEVLPPEFKGAVIPIPEANHLFKRETRDRAGLSGATAATTYGDGTPLADLSPLAGWLKDLK</sequence>
<dbReference type="InterPro" id="IPR029058">
    <property type="entry name" value="AB_hydrolase_fold"/>
</dbReference>
<dbReference type="Proteomes" id="UP001242010">
    <property type="component" value="Chromosome"/>
</dbReference>
<dbReference type="SUPFAM" id="SSF53474">
    <property type="entry name" value="alpha/beta-Hydrolases"/>
    <property type="match status" value="1"/>
</dbReference>